<feature type="non-terminal residue" evidence="1">
    <location>
        <position position="1"/>
    </location>
</feature>
<sequence length="405" mass="44469">SDVRIALEPPTYKWRQHHFDNLLSQNVVCLVQGGLHRHLAMAANASSPDAAAAELAPLLPVLTVAWSMLMVYDHFITFDLEVERIWTLPWRLPKYLFLINRYIVPPTLFCAFVAKWTTWPTILSLGTVELMLILRVVALCRLSFLIGPFQSGSSVVLAELVAFMTLWVFIMKGTTGSPGGDLYGGCLYAAPSFFWLGWLPPVCFESVIIVLTIRKVLKFKAQTPPALNVLARDSLIYFLSMFSILLANLLIARFGRGFLGALLLVPSSVVACVGAARMTMNIREFTMSGPTGTISTGQELGSMNFRRPEISSGTTTLPNSHVDPTYTQRDAEPLPNHESKVPPNRGSSHGLSLETQLTTTDTMAGSRKEVKMEEGGLDHQYMEAGSSGSTTPVNPITTAVHRLAV</sequence>
<gene>
    <name evidence="1" type="ORF">BDN72DRAFT_849481</name>
</gene>
<dbReference type="Proteomes" id="UP000308600">
    <property type="component" value="Unassembled WGS sequence"/>
</dbReference>
<evidence type="ECO:0000313" key="1">
    <source>
        <dbReference type="EMBL" id="TFK61647.1"/>
    </source>
</evidence>
<keyword evidence="2" id="KW-1185">Reference proteome</keyword>
<proteinExistence type="predicted"/>
<reference evidence="1 2" key="1">
    <citation type="journal article" date="2019" name="Nat. Ecol. Evol.">
        <title>Megaphylogeny resolves global patterns of mushroom evolution.</title>
        <authorList>
            <person name="Varga T."/>
            <person name="Krizsan K."/>
            <person name="Foldi C."/>
            <person name="Dima B."/>
            <person name="Sanchez-Garcia M."/>
            <person name="Sanchez-Ramirez S."/>
            <person name="Szollosi G.J."/>
            <person name="Szarkandi J.G."/>
            <person name="Papp V."/>
            <person name="Albert L."/>
            <person name="Andreopoulos W."/>
            <person name="Angelini C."/>
            <person name="Antonin V."/>
            <person name="Barry K.W."/>
            <person name="Bougher N.L."/>
            <person name="Buchanan P."/>
            <person name="Buyck B."/>
            <person name="Bense V."/>
            <person name="Catcheside P."/>
            <person name="Chovatia M."/>
            <person name="Cooper J."/>
            <person name="Damon W."/>
            <person name="Desjardin D."/>
            <person name="Finy P."/>
            <person name="Geml J."/>
            <person name="Haridas S."/>
            <person name="Hughes K."/>
            <person name="Justo A."/>
            <person name="Karasinski D."/>
            <person name="Kautmanova I."/>
            <person name="Kiss B."/>
            <person name="Kocsube S."/>
            <person name="Kotiranta H."/>
            <person name="LaButti K.M."/>
            <person name="Lechner B.E."/>
            <person name="Liimatainen K."/>
            <person name="Lipzen A."/>
            <person name="Lukacs Z."/>
            <person name="Mihaltcheva S."/>
            <person name="Morgado L.N."/>
            <person name="Niskanen T."/>
            <person name="Noordeloos M.E."/>
            <person name="Ohm R.A."/>
            <person name="Ortiz-Santana B."/>
            <person name="Ovrebo C."/>
            <person name="Racz N."/>
            <person name="Riley R."/>
            <person name="Savchenko A."/>
            <person name="Shiryaev A."/>
            <person name="Soop K."/>
            <person name="Spirin V."/>
            <person name="Szebenyi C."/>
            <person name="Tomsovsky M."/>
            <person name="Tulloss R.E."/>
            <person name="Uehling J."/>
            <person name="Grigoriev I.V."/>
            <person name="Vagvolgyi C."/>
            <person name="Papp T."/>
            <person name="Martin F.M."/>
            <person name="Miettinen O."/>
            <person name="Hibbett D.S."/>
            <person name="Nagy L.G."/>
        </authorList>
    </citation>
    <scope>NUCLEOTIDE SEQUENCE [LARGE SCALE GENOMIC DNA]</scope>
    <source>
        <strain evidence="1 2">NL-1719</strain>
    </source>
</reference>
<accession>A0ACD3A7T6</accession>
<name>A0ACD3A7T6_9AGAR</name>
<evidence type="ECO:0000313" key="2">
    <source>
        <dbReference type="Proteomes" id="UP000308600"/>
    </source>
</evidence>
<protein>
    <submittedName>
        <fullName evidence="1">Uncharacterized protein</fullName>
    </submittedName>
</protein>
<organism evidence="1 2">
    <name type="scientific">Pluteus cervinus</name>
    <dbReference type="NCBI Taxonomy" id="181527"/>
    <lineage>
        <taxon>Eukaryota</taxon>
        <taxon>Fungi</taxon>
        <taxon>Dikarya</taxon>
        <taxon>Basidiomycota</taxon>
        <taxon>Agaricomycotina</taxon>
        <taxon>Agaricomycetes</taxon>
        <taxon>Agaricomycetidae</taxon>
        <taxon>Agaricales</taxon>
        <taxon>Pluteineae</taxon>
        <taxon>Pluteaceae</taxon>
        <taxon>Pluteus</taxon>
    </lineage>
</organism>
<dbReference type="EMBL" id="ML208640">
    <property type="protein sequence ID" value="TFK61647.1"/>
    <property type="molecule type" value="Genomic_DNA"/>
</dbReference>